<evidence type="ECO:0000313" key="4">
    <source>
        <dbReference type="Proteomes" id="UP001187192"/>
    </source>
</evidence>
<evidence type="ECO:0000259" key="2">
    <source>
        <dbReference type="Pfam" id="PF13968"/>
    </source>
</evidence>
<gene>
    <name evidence="3" type="ORF">TIFTF001_020100</name>
</gene>
<comment type="caution">
    <text evidence="3">The sequence shown here is derived from an EMBL/GenBank/DDBJ whole genome shotgun (WGS) entry which is preliminary data.</text>
</comment>
<protein>
    <recommendedName>
        <fullName evidence="2">DUF4220 domain-containing protein</fullName>
    </recommendedName>
</protein>
<dbReference type="Proteomes" id="UP001187192">
    <property type="component" value="Unassembled WGS sequence"/>
</dbReference>
<reference evidence="3" key="1">
    <citation type="submission" date="2023-07" db="EMBL/GenBank/DDBJ databases">
        <title>draft genome sequence of fig (Ficus carica).</title>
        <authorList>
            <person name="Takahashi T."/>
            <person name="Nishimura K."/>
        </authorList>
    </citation>
    <scope>NUCLEOTIDE SEQUENCE</scope>
</reference>
<feature type="transmembrane region" description="Helical" evidence="1">
    <location>
        <begin position="21"/>
        <end position="40"/>
    </location>
</feature>
<keyword evidence="4" id="KW-1185">Reference proteome</keyword>
<dbReference type="InterPro" id="IPR025315">
    <property type="entry name" value="DUF4220"/>
</dbReference>
<keyword evidence="1" id="KW-0472">Membrane</keyword>
<dbReference type="AlphaFoldDB" id="A0AA88AE97"/>
<proteinExistence type="predicted"/>
<feature type="domain" description="DUF4220" evidence="2">
    <location>
        <begin position="11"/>
        <end position="48"/>
    </location>
</feature>
<dbReference type="EMBL" id="BTGU01000035">
    <property type="protein sequence ID" value="GMN50944.1"/>
    <property type="molecule type" value="Genomic_DNA"/>
</dbReference>
<name>A0AA88AE97_FICCA</name>
<keyword evidence="1" id="KW-0812">Transmembrane</keyword>
<sequence length="156" mass="17626">MFSPLEKSKSFNNNADVVITYILLYGAIYLDGIAFFTLVFSDWTVATPTVQGKLGSFMTVLLVKYLELRRPNWSSTKTEQLQSSNYLDWGRQVLFRRRAFEYPEDAEITRSASAAPGTGAFSLQRINGNNNCKELLDCVTGADYLLMWHVATLGFE</sequence>
<keyword evidence="1" id="KW-1133">Transmembrane helix</keyword>
<evidence type="ECO:0000256" key="1">
    <source>
        <dbReference type="SAM" id="Phobius"/>
    </source>
</evidence>
<dbReference type="Pfam" id="PF13968">
    <property type="entry name" value="DUF4220"/>
    <property type="match status" value="1"/>
</dbReference>
<evidence type="ECO:0000313" key="3">
    <source>
        <dbReference type="EMBL" id="GMN50944.1"/>
    </source>
</evidence>
<accession>A0AA88AE97</accession>
<organism evidence="3 4">
    <name type="scientific">Ficus carica</name>
    <name type="common">Common fig</name>
    <dbReference type="NCBI Taxonomy" id="3494"/>
    <lineage>
        <taxon>Eukaryota</taxon>
        <taxon>Viridiplantae</taxon>
        <taxon>Streptophyta</taxon>
        <taxon>Embryophyta</taxon>
        <taxon>Tracheophyta</taxon>
        <taxon>Spermatophyta</taxon>
        <taxon>Magnoliopsida</taxon>
        <taxon>eudicotyledons</taxon>
        <taxon>Gunneridae</taxon>
        <taxon>Pentapetalae</taxon>
        <taxon>rosids</taxon>
        <taxon>fabids</taxon>
        <taxon>Rosales</taxon>
        <taxon>Moraceae</taxon>
        <taxon>Ficeae</taxon>
        <taxon>Ficus</taxon>
    </lineage>
</organism>